<feature type="region of interest" description="Disordered" evidence="1">
    <location>
        <begin position="376"/>
        <end position="411"/>
    </location>
</feature>
<dbReference type="InterPro" id="IPR032675">
    <property type="entry name" value="LRR_dom_sf"/>
</dbReference>
<gene>
    <name evidence="2" type="ORF">TrST_g4917</name>
</gene>
<sequence>MIDADDPNALFSEFEDLEETSNSTVDMDDDDDTFLPPKKMASDMNSHELRSMLMERGITPKGFEDEDAETLQKILDEDYERDLESKKQERKEARILAAKQAGLAKRRQKMDQQLHEEQVELEKDDRMEFFLQLVKSNTAPSTARIQLNDVTSRSMAKALWTTNCIVALDVSRMQLSDLAGAYLCRALKNNRSIVKLDLEANLFGPKTCKALADALLTNDVVTHVNLESNLLVKNDAGSHDVTGVAAIADMLCTNKTLLYLNLWRCNVQSEGGHQLVNGIMENQTLIFFEVGNNGLVQSQYKKIAEKLDLNKGRYEAIKELHSENERKAEAEAAILKAQEDEKNKKEQLQQWMEDQKVLRANQRREELEAAAAKARAEAALRRQEEEERLKKEADEAAAKEAKKKKKKGKKK</sequence>
<feature type="compositionally biased region" description="Basic and acidic residues" evidence="1">
    <location>
        <begin position="376"/>
        <end position="400"/>
    </location>
</feature>
<evidence type="ECO:0000313" key="2">
    <source>
        <dbReference type="EMBL" id="GMH83790.1"/>
    </source>
</evidence>
<dbReference type="OrthoDB" id="120976at2759"/>
<comment type="caution">
    <text evidence="2">The sequence shown here is derived from an EMBL/GenBank/DDBJ whole genome shotgun (WGS) entry which is preliminary data.</text>
</comment>
<feature type="region of interest" description="Disordered" evidence="1">
    <location>
        <begin position="17"/>
        <end position="46"/>
    </location>
</feature>
<keyword evidence="3" id="KW-1185">Reference proteome</keyword>
<evidence type="ECO:0000313" key="3">
    <source>
        <dbReference type="Proteomes" id="UP001165085"/>
    </source>
</evidence>
<dbReference type="Gene3D" id="3.80.10.10">
    <property type="entry name" value="Ribonuclease Inhibitor"/>
    <property type="match status" value="2"/>
</dbReference>
<proteinExistence type="predicted"/>
<organism evidence="2 3">
    <name type="scientific">Triparma strigata</name>
    <dbReference type="NCBI Taxonomy" id="1606541"/>
    <lineage>
        <taxon>Eukaryota</taxon>
        <taxon>Sar</taxon>
        <taxon>Stramenopiles</taxon>
        <taxon>Ochrophyta</taxon>
        <taxon>Bolidophyceae</taxon>
        <taxon>Parmales</taxon>
        <taxon>Triparmaceae</taxon>
        <taxon>Triparma</taxon>
    </lineage>
</organism>
<accession>A0A9W7B9A6</accession>
<dbReference type="EMBL" id="BRXY01000285">
    <property type="protein sequence ID" value="GMH83790.1"/>
    <property type="molecule type" value="Genomic_DNA"/>
</dbReference>
<feature type="compositionally biased region" description="Basic residues" evidence="1">
    <location>
        <begin position="401"/>
        <end position="411"/>
    </location>
</feature>
<dbReference type="Proteomes" id="UP001165085">
    <property type="component" value="Unassembled WGS sequence"/>
</dbReference>
<evidence type="ECO:0000256" key="1">
    <source>
        <dbReference type="SAM" id="MobiDB-lite"/>
    </source>
</evidence>
<name>A0A9W7B9A6_9STRA</name>
<reference evidence="3" key="1">
    <citation type="journal article" date="2023" name="Commun. Biol.">
        <title>Genome analysis of Parmales, the sister group of diatoms, reveals the evolutionary specialization of diatoms from phago-mixotrophs to photoautotrophs.</title>
        <authorList>
            <person name="Ban H."/>
            <person name="Sato S."/>
            <person name="Yoshikawa S."/>
            <person name="Yamada K."/>
            <person name="Nakamura Y."/>
            <person name="Ichinomiya M."/>
            <person name="Sato N."/>
            <person name="Blanc-Mathieu R."/>
            <person name="Endo H."/>
            <person name="Kuwata A."/>
            <person name="Ogata H."/>
        </authorList>
    </citation>
    <scope>NUCLEOTIDE SEQUENCE [LARGE SCALE GENOMIC DNA]</scope>
    <source>
        <strain evidence="3">NIES 3701</strain>
    </source>
</reference>
<dbReference type="SUPFAM" id="SSF52047">
    <property type="entry name" value="RNI-like"/>
    <property type="match status" value="1"/>
</dbReference>
<dbReference type="PANTHER" id="PTHR24114">
    <property type="entry name" value="LEUCINE RICH REPEAT FAMILY PROTEIN"/>
    <property type="match status" value="1"/>
</dbReference>
<dbReference type="InterPro" id="IPR052394">
    <property type="entry name" value="LRR-containing"/>
</dbReference>
<dbReference type="AlphaFoldDB" id="A0A9W7B9A6"/>
<protein>
    <submittedName>
        <fullName evidence="2">Uncharacterized protein</fullName>
    </submittedName>
</protein>
<dbReference type="PANTHER" id="PTHR24114:SF2">
    <property type="entry name" value="F-BOX DOMAIN-CONTAINING PROTEIN-RELATED"/>
    <property type="match status" value="1"/>
</dbReference>
<dbReference type="SMART" id="SM00368">
    <property type="entry name" value="LRR_RI"/>
    <property type="match status" value="3"/>
</dbReference>